<feature type="region of interest" description="Disordered" evidence="1">
    <location>
        <begin position="1"/>
        <end position="22"/>
    </location>
</feature>
<evidence type="ECO:0000313" key="2">
    <source>
        <dbReference type="EMBL" id="KFD53987.1"/>
    </source>
</evidence>
<dbReference type="Proteomes" id="UP000030764">
    <property type="component" value="Unassembled WGS sequence"/>
</dbReference>
<gene>
    <name evidence="2" type="ORF">M513_05254</name>
</gene>
<name>A0A085M9U1_9BILA</name>
<dbReference type="EMBL" id="KL363212">
    <property type="protein sequence ID" value="KFD53987.1"/>
    <property type="molecule type" value="Genomic_DNA"/>
</dbReference>
<sequence length="114" mass="12719">MRREEERKMHVGELQAQGHNKGDVKVQYQPTWCAGYIRARSPTWTIPNDGTPRISGAGYSGFSSSTTCSTLSRLTAREDRQVDLCALFWLTPVLDSLNFALCSGWQVELCAYSG</sequence>
<feature type="compositionally biased region" description="Basic and acidic residues" evidence="1">
    <location>
        <begin position="1"/>
        <end position="11"/>
    </location>
</feature>
<organism evidence="2 3">
    <name type="scientific">Trichuris suis</name>
    <name type="common">pig whipworm</name>
    <dbReference type="NCBI Taxonomy" id="68888"/>
    <lineage>
        <taxon>Eukaryota</taxon>
        <taxon>Metazoa</taxon>
        <taxon>Ecdysozoa</taxon>
        <taxon>Nematoda</taxon>
        <taxon>Enoplea</taxon>
        <taxon>Dorylaimia</taxon>
        <taxon>Trichinellida</taxon>
        <taxon>Trichuridae</taxon>
        <taxon>Trichuris</taxon>
    </lineage>
</organism>
<accession>A0A085M9U1</accession>
<reference evidence="2 3" key="1">
    <citation type="journal article" date="2014" name="Nat. Genet.">
        <title>Genome and transcriptome of the porcine whipworm Trichuris suis.</title>
        <authorList>
            <person name="Jex A.R."/>
            <person name="Nejsum P."/>
            <person name="Schwarz E.M."/>
            <person name="Hu L."/>
            <person name="Young N.D."/>
            <person name="Hall R.S."/>
            <person name="Korhonen P.K."/>
            <person name="Liao S."/>
            <person name="Thamsborg S."/>
            <person name="Xia J."/>
            <person name="Xu P."/>
            <person name="Wang S."/>
            <person name="Scheerlinck J.P."/>
            <person name="Hofmann A."/>
            <person name="Sternberg P.W."/>
            <person name="Wang J."/>
            <person name="Gasser R.B."/>
        </authorList>
    </citation>
    <scope>NUCLEOTIDE SEQUENCE [LARGE SCALE GENOMIC DNA]</scope>
    <source>
        <strain evidence="2">DCEP-RM93M</strain>
    </source>
</reference>
<evidence type="ECO:0000256" key="1">
    <source>
        <dbReference type="SAM" id="MobiDB-lite"/>
    </source>
</evidence>
<evidence type="ECO:0000313" key="3">
    <source>
        <dbReference type="Proteomes" id="UP000030764"/>
    </source>
</evidence>
<keyword evidence="3" id="KW-1185">Reference proteome</keyword>
<protein>
    <submittedName>
        <fullName evidence="2">Uncharacterized protein</fullName>
    </submittedName>
</protein>
<dbReference type="AlphaFoldDB" id="A0A085M9U1"/>
<proteinExistence type="predicted"/>